<organism evidence="1 2">
    <name type="scientific">Clavispora lusitaniae</name>
    <name type="common">Candida lusitaniae</name>
    <dbReference type="NCBI Taxonomy" id="36911"/>
    <lineage>
        <taxon>Eukaryota</taxon>
        <taxon>Fungi</taxon>
        <taxon>Dikarya</taxon>
        <taxon>Ascomycota</taxon>
        <taxon>Saccharomycotina</taxon>
        <taxon>Pichiomycetes</taxon>
        <taxon>Metschnikowiaceae</taxon>
        <taxon>Clavispora</taxon>
    </lineage>
</organism>
<dbReference type="EMBL" id="CP038485">
    <property type="protein sequence ID" value="QFZ26717.1"/>
    <property type="molecule type" value="Genomic_DNA"/>
</dbReference>
<evidence type="ECO:0000313" key="1">
    <source>
        <dbReference type="EMBL" id="QFZ26717.1"/>
    </source>
</evidence>
<evidence type="ECO:0000313" key="2">
    <source>
        <dbReference type="Proteomes" id="UP000326582"/>
    </source>
</evidence>
<gene>
    <name evidence="1" type="ORF">EJF14_20633</name>
</gene>
<reference evidence="2" key="1">
    <citation type="journal article" date="2019" name="MBio">
        <title>Comparative genomics for the elucidation of multidrug resistance (MDR) in Candida lusitaniae.</title>
        <authorList>
            <person name="Kannan A."/>
            <person name="Asner S.A."/>
            <person name="Trachsel E."/>
            <person name="Kelly S."/>
            <person name="Parker J."/>
            <person name="Sanglard D."/>
        </authorList>
    </citation>
    <scope>NUCLEOTIDE SEQUENCE [LARGE SCALE GENOMIC DNA]</scope>
    <source>
        <strain evidence="2">P1</strain>
    </source>
</reference>
<keyword evidence="2" id="KW-1185">Reference proteome</keyword>
<dbReference type="Proteomes" id="UP000326582">
    <property type="component" value="Chromosome 2"/>
</dbReference>
<sequence>MEDKTPMSAIVRTAQNIKADVLIVGGAYAGLSTLVALKNHLKERHERKVSVAMVEPKAGLLNILGIPRAIVDPDFAKTQFVPFEKLDDLSLDRLISSDSYVQNHLGASLSPGLRDYLDITYVQGKVLQVEENSAQYTLNDSGQSAKIDFSYCVLAAGRNRPWPTSPEAPNFDAYLKEMDEFNSQVRQCKTVGVVGAGAVGIEIAGDIKHKYPEIDVHLFHPHATFPAEPLTEKFKSTVRESLERSGVKVHTGVRVKEEEPGQLLLPSGERVSVDFTYWCTGFRNNTEILGGPLAQFVSEKNNVHVNEYLQLQRPGGDSVANVFCIGDMVEMPIIKSAGWALYMGRQVANNLVGAMFEGRLVEPFPDLSQMPRGMVIVAGNGEIVSELTGEVELNHPGYVEEYKDYCVGKIRATLGA</sequence>
<proteinExistence type="predicted"/>
<accession>A0ACD0WGQ7</accession>
<name>A0ACD0WGQ7_CLALS</name>
<protein>
    <submittedName>
        <fullName evidence="1">Apoptosis-inducing factor</fullName>
    </submittedName>
</protein>